<name>W0E2G8_MARPU</name>
<proteinExistence type="predicted"/>
<organism evidence="1 2">
    <name type="scientific">Marichromatium purpuratum 984</name>
    <dbReference type="NCBI Taxonomy" id="765910"/>
    <lineage>
        <taxon>Bacteria</taxon>
        <taxon>Pseudomonadati</taxon>
        <taxon>Pseudomonadota</taxon>
        <taxon>Gammaproteobacteria</taxon>
        <taxon>Chromatiales</taxon>
        <taxon>Chromatiaceae</taxon>
        <taxon>Marichromatium</taxon>
    </lineage>
</organism>
<dbReference type="Pfam" id="PF07278">
    <property type="entry name" value="DUF1441"/>
    <property type="match status" value="1"/>
</dbReference>
<dbReference type="InterPro" id="IPR009901">
    <property type="entry name" value="Phage_VT1-Sakai_H0025"/>
</dbReference>
<dbReference type="InterPro" id="IPR036388">
    <property type="entry name" value="WH-like_DNA-bd_sf"/>
</dbReference>
<dbReference type="InterPro" id="IPR009061">
    <property type="entry name" value="DNA-bd_dom_put_sf"/>
</dbReference>
<dbReference type="AlphaFoldDB" id="W0E2G8"/>
<gene>
    <name evidence="1" type="ORF">MARPU_05675</name>
</gene>
<dbReference type="EMBL" id="CP007031">
    <property type="protein sequence ID" value="AHF03424.1"/>
    <property type="molecule type" value="Genomic_DNA"/>
</dbReference>
<accession>W0E2G8</accession>
<dbReference type="STRING" id="765910.MARPU_05675"/>
<reference evidence="1 2" key="1">
    <citation type="submission" date="2013-12" db="EMBL/GenBank/DDBJ databases">
        <authorList>
            <consortium name="DOE Joint Genome Institute"/>
            <person name="Bryant D.A."/>
            <person name="Huntemann M."/>
            <person name="Han J."/>
            <person name="Chen A."/>
            <person name="Kyrpides N."/>
            <person name="Mavromatis K."/>
            <person name="Markowitz V."/>
            <person name="Palaniappan K."/>
            <person name="Ivanova N."/>
            <person name="Schaumberg A."/>
            <person name="Pati A."/>
            <person name="Liolios K."/>
            <person name="Nordberg H.P."/>
            <person name="Cantor M.N."/>
            <person name="Hua S.X."/>
            <person name="Woyke T."/>
        </authorList>
    </citation>
    <scope>NUCLEOTIDE SEQUENCE [LARGE SCALE GENOMIC DNA]</scope>
    <source>
        <strain evidence="1 2">984</strain>
    </source>
</reference>
<evidence type="ECO:0000313" key="1">
    <source>
        <dbReference type="EMBL" id="AHF03424.1"/>
    </source>
</evidence>
<evidence type="ECO:0000313" key="2">
    <source>
        <dbReference type="Proteomes" id="UP000005275"/>
    </source>
</evidence>
<dbReference type="KEGG" id="mpur:MARPU_05675"/>
<protein>
    <submittedName>
        <fullName evidence="1">Terminase</fullName>
    </submittedName>
</protein>
<dbReference type="Gene3D" id="1.10.10.10">
    <property type="entry name" value="Winged helix-like DNA-binding domain superfamily/Winged helix DNA-binding domain"/>
    <property type="match status" value="1"/>
</dbReference>
<dbReference type="eggNOG" id="COG4220">
    <property type="taxonomic scope" value="Bacteria"/>
</dbReference>
<keyword evidence="2" id="KW-1185">Reference proteome</keyword>
<dbReference type="SUPFAM" id="SSF46955">
    <property type="entry name" value="Putative DNA-binding domain"/>
    <property type="match status" value="1"/>
</dbReference>
<sequence length="170" mass="18866">MGLFLVSVINDLAALPAGRLANKAQVAEFFEVSVPTVDAWLRRGCPVVERGGRGRQWRIDLLEVARWRFGGDAPEDGDDPEKMAPKDRLDWYKGARERTKHLQECGELLPAAEFERTLSAVLQGVAMGLESLPDILERDAGIDGAAIERAQGVVDRLREDLYRRIVPDAS</sequence>
<dbReference type="HOGENOM" id="CLU_135515_0_0_6"/>
<dbReference type="Proteomes" id="UP000005275">
    <property type="component" value="Chromosome"/>
</dbReference>